<evidence type="ECO:0000313" key="3">
    <source>
        <dbReference type="WBParaSite" id="mrna-Wban_01756"/>
    </source>
</evidence>
<keyword evidence="1" id="KW-0472">Membrane</keyword>
<keyword evidence="1" id="KW-0812">Transmembrane</keyword>
<proteinExistence type="predicted"/>
<reference evidence="2" key="2">
    <citation type="journal article" date="2016" name="Mol. Ecol.">
        <title>Population genomics of the filarial nematode parasite Wuchereria bancrofti from mosquitoes.</title>
        <authorList>
            <person name="Small S.T."/>
            <person name="Reimer L.J."/>
            <person name="Tisch D.J."/>
            <person name="King C.L."/>
            <person name="Christensen B.M."/>
            <person name="Siba P.M."/>
            <person name="Kazura J.W."/>
            <person name="Serre D."/>
            <person name="Zimmerman P.A."/>
        </authorList>
    </citation>
    <scope>NUCLEOTIDE SEQUENCE</scope>
    <source>
        <strain evidence="2">pt0022</strain>
    </source>
</reference>
<sequence length="43" mass="4680">MKISSVVLTHRFSHSLRRMPASAKNCFLFSITNCLLVGSIAAA</sequence>
<feature type="transmembrane region" description="Helical" evidence="1">
    <location>
        <begin position="21"/>
        <end position="42"/>
    </location>
</feature>
<evidence type="ECO:0000313" key="2">
    <source>
        <dbReference type="Proteomes" id="UP000093561"/>
    </source>
</evidence>
<dbReference type="Proteomes" id="UP000093561">
    <property type="component" value="Unassembled WGS sequence"/>
</dbReference>
<accession>A0AAF5PJW6</accession>
<reference evidence="2" key="1">
    <citation type="submission" date="2015-03" db="EMBL/GenBank/DDBJ databases">
        <title>Wuchereria bancrofti Genome Sequencing Papua New Guinea Strain.</title>
        <authorList>
            <person name="Small S.T."/>
            <person name="Serre D."/>
            <person name="Zimmerman P.A."/>
        </authorList>
    </citation>
    <scope>NUCLEOTIDE SEQUENCE [LARGE SCALE GENOMIC DNA]</scope>
    <source>
        <strain evidence="2">pt0022</strain>
    </source>
</reference>
<dbReference type="WBParaSite" id="mrna-Wban_01756">
    <property type="protein sequence ID" value="mrna-Wban_01756"/>
    <property type="gene ID" value="Wban_01756"/>
</dbReference>
<dbReference type="AlphaFoldDB" id="A0AAF5PJW6"/>
<organism evidence="2 3">
    <name type="scientific">Wuchereria bancrofti</name>
    <dbReference type="NCBI Taxonomy" id="6293"/>
    <lineage>
        <taxon>Eukaryota</taxon>
        <taxon>Metazoa</taxon>
        <taxon>Ecdysozoa</taxon>
        <taxon>Nematoda</taxon>
        <taxon>Chromadorea</taxon>
        <taxon>Rhabditida</taxon>
        <taxon>Spirurina</taxon>
        <taxon>Spiruromorpha</taxon>
        <taxon>Filarioidea</taxon>
        <taxon>Onchocercidae</taxon>
        <taxon>Wuchereria</taxon>
    </lineage>
</organism>
<protein>
    <submittedName>
        <fullName evidence="3">Uncharacterized protein</fullName>
    </submittedName>
</protein>
<keyword evidence="1" id="KW-1133">Transmembrane helix</keyword>
<reference evidence="3" key="3">
    <citation type="submission" date="2024-02" db="UniProtKB">
        <authorList>
            <consortium name="WormBaseParasite"/>
        </authorList>
    </citation>
    <scope>IDENTIFICATION</scope>
    <source>
        <strain evidence="3">pt0022</strain>
    </source>
</reference>
<evidence type="ECO:0000256" key="1">
    <source>
        <dbReference type="SAM" id="Phobius"/>
    </source>
</evidence>
<name>A0AAF5PJW6_WUCBA</name>